<evidence type="ECO:0000313" key="1">
    <source>
        <dbReference type="EMBL" id="QOW09798.1"/>
    </source>
</evidence>
<dbReference type="KEGG" id="kfa:Q73A0000_05155"/>
<dbReference type="EMBL" id="CP040442">
    <property type="protein sequence ID" value="QOW09798.1"/>
    <property type="molecule type" value="Genomic_DNA"/>
</dbReference>
<accession>A0A7M2Y6C5</accession>
<evidence type="ECO:0000313" key="2">
    <source>
        <dbReference type="Proteomes" id="UP000594195"/>
    </source>
</evidence>
<reference evidence="1 2" key="1">
    <citation type="submission" date="2019-05" db="EMBL/GenBank/DDBJ databases">
        <title>Chryseobacterium sp. isolated from King George Island, maritime Antarctica.</title>
        <authorList>
            <person name="Peng X."/>
        </authorList>
    </citation>
    <scope>NUCLEOTIDE SEQUENCE [LARGE SCALE GENOMIC DNA]</scope>
    <source>
        <strain evidence="1 2">7-3A</strain>
    </source>
</reference>
<name>A0A7M2Y6C5_9FLAO</name>
<dbReference type="AlphaFoldDB" id="A0A7M2Y6C5"/>
<keyword evidence="2" id="KW-1185">Reference proteome</keyword>
<sequence>MIKQEQLWKHRLAAQTDEELIKSFNKEVCNPGWTTARGTYLHLMRNEFRNRSFDSSLIINENTFKLAKKIVIRNNIVVYREDL</sequence>
<organism evidence="1 2">
    <name type="scientific">Kaistella flava</name>
    <name type="common">ex Peng et al. 2021</name>
    <dbReference type="NCBI Taxonomy" id="2038776"/>
    <lineage>
        <taxon>Bacteria</taxon>
        <taxon>Pseudomonadati</taxon>
        <taxon>Bacteroidota</taxon>
        <taxon>Flavobacteriia</taxon>
        <taxon>Flavobacteriales</taxon>
        <taxon>Weeksellaceae</taxon>
        <taxon>Chryseobacterium group</taxon>
        <taxon>Kaistella</taxon>
    </lineage>
</organism>
<proteinExistence type="predicted"/>
<dbReference type="Proteomes" id="UP000594195">
    <property type="component" value="Chromosome"/>
</dbReference>
<protein>
    <submittedName>
        <fullName evidence="1">Uncharacterized protein</fullName>
    </submittedName>
</protein>
<gene>
    <name evidence="1" type="ORF">Q73A0000_05155</name>
</gene>
<dbReference type="RefSeq" id="WP_193813014.1">
    <property type="nucleotide sequence ID" value="NZ_CP040442.1"/>
</dbReference>